<gene>
    <name evidence="1" type="ORF">C1H46_000327</name>
</gene>
<protein>
    <submittedName>
        <fullName evidence="1">Uncharacterized protein</fullName>
    </submittedName>
</protein>
<organism evidence="1 2">
    <name type="scientific">Malus baccata</name>
    <name type="common">Siberian crab apple</name>
    <name type="synonym">Pyrus baccata</name>
    <dbReference type="NCBI Taxonomy" id="106549"/>
    <lineage>
        <taxon>Eukaryota</taxon>
        <taxon>Viridiplantae</taxon>
        <taxon>Streptophyta</taxon>
        <taxon>Embryophyta</taxon>
        <taxon>Tracheophyta</taxon>
        <taxon>Spermatophyta</taxon>
        <taxon>Magnoliopsida</taxon>
        <taxon>eudicotyledons</taxon>
        <taxon>Gunneridae</taxon>
        <taxon>Pentapetalae</taxon>
        <taxon>rosids</taxon>
        <taxon>fabids</taxon>
        <taxon>Rosales</taxon>
        <taxon>Rosaceae</taxon>
        <taxon>Amygdaloideae</taxon>
        <taxon>Maleae</taxon>
        <taxon>Malus</taxon>
    </lineage>
</organism>
<name>A0A540NTQ5_MALBA</name>
<evidence type="ECO:0000313" key="2">
    <source>
        <dbReference type="Proteomes" id="UP000315295"/>
    </source>
</evidence>
<proteinExistence type="predicted"/>
<accession>A0A540NTQ5</accession>
<dbReference type="EMBL" id="VIEB01000006">
    <property type="protein sequence ID" value="TQE14033.1"/>
    <property type="molecule type" value="Genomic_DNA"/>
</dbReference>
<dbReference type="Proteomes" id="UP000315295">
    <property type="component" value="Unassembled WGS sequence"/>
</dbReference>
<keyword evidence="2" id="KW-1185">Reference proteome</keyword>
<evidence type="ECO:0000313" key="1">
    <source>
        <dbReference type="EMBL" id="TQE14033.1"/>
    </source>
</evidence>
<comment type="caution">
    <text evidence="1">The sequence shown here is derived from an EMBL/GenBank/DDBJ whole genome shotgun (WGS) entry which is preliminary data.</text>
</comment>
<reference evidence="1 2" key="1">
    <citation type="journal article" date="2019" name="G3 (Bethesda)">
        <title>Sequencing of a Wild Apple (Malus baccata) Genome Unravels the Differences Between Cultivated and Wild Apple Species Regarding Disease Resistance and Cold Tolerance.</title>
        <authorList>
            <person name="Chen X."/>
        </authorList>
    </citation>
    <scope>NUCLEOTIDE SEQUENCE [LARGE SCALE GENOMIC DNA]</scope>
    <source>
        <strain evidence="2">cv. Shandingzi</strain>
        <tissue evidence="1">Leaves</tissue>
    </source>
</reference>
<dbReference type="AlphaFoldDB" id="A0A540NTQ5"/>
<sequence>MPAISTMWNKSSQMSNDIRVKNLYSKYQGHVDQFKQPQGLENVVTNDIVDLEDDY</sequence>